<proteinExistence type="predicted"/>
<name>A0A2Z2I030_9EURY</name>
<feature type="region of interest" description="Disordered" evidence="1">
    <location>
        <begin position="138"/>
        <end position="168"/>
    </location>
</feature>
<gene>
    <name evidence="4" type="ORF">B1756_06610</name>
</gene>
<dbReference type="KEGG" id="naj:B1756_06610"/>
<evidence type="ECO:0000256" key="2">
    <source>
        <dbReference type="SAM" id="Phobius"/>
    </source>
</evidence>
<keyword evidence="5" id="KW-1185">Reference proteome</keyword>
<feature type="domain" description="DUF8108" evidence="3">
    <location>
        <begin position="65"/>
        <end position="131"/>
    </location>
</feature>
<dbReference type="AlphaFoldDB" id="A0A2Z2I030"/>
<accession>A0A2Z2I030</accession>
<dbReference type="Proteomes" id="UP000250088">
    <property type="component" value="Chromosome"/>
</dbReference>
<protein>
    <recommendedName>
        <fullName evidence="3">DUF8108 domain-containing protein</fullName>
    </recommendedName>
</protein>
<keyword evidence="2" id="KW-1133">Transmembrane helix</keyword>
<feature type="compositionally biased region" description="Basic and acidic residues" evidence="1">
    <location>
        <begin position="141"/>
        <end position="168"/>
    </location>
</feature>
<dbReference type="EMBL" id="CP019893">
    <property type="protein sequence ID" value="ARS89448.1"/>
    <property type="molecule type" value="Genomic_DNA"/>
</dbReference>
<evidence type="ECO:0000256" key="1">
    <source>
        <dbReference type="SAM" id="MobiDB-lite"/>
    </source>
</evidence>
<keyword evidence="2" id="KW-0812">Transmembrane</keyword>
<evidence type="ECO:0000313" key="5">
    <source>
        <dbReference type="Proteomes" id="UP000250088"/>
    </source>
</evidence>
<feature type="transmembrane region" description="Helical" evidence="2">
    <location>
        <begin position="21"/>
        <end position="37"/>
    </location>
</feature>
<dbReference type="OrthoDB" id="53394at2157"/>
<keyword evidence="2" id="KW-0472">Membrane</keyword>
<evidence type="ECO:0000259" key="3">
    <source>
        <dbReference type="Pfam" id="PF26413"/>
    </source>
</evidence>
<sequence length="168" mass="18310">MSGPDRHSSVSAGLRRVADHAGFALLWCWILVSVLILPTWLGFWWLGVALFVLGLIVCWLAAGASSDPVYTIGTKREVRKGRVDDPRASCGECGRPAAGGEYRRYEERRVVFGSTIAVSESGLNVYCEECAVDPQDSYARVADDGGGREQDVDVERGSPLESLESERS</sequence>
<dbReference type="Pfam" id="PF26413">
    <property type="entry name" value="DUF8108"/>
    <property type="match status" value="1"/>
</dbReference>
<feature type="transmembrane region" description="Helical" evidence="2">
    <location>
        <begin position="43"/>
        <end position="62"/>
    </location>
</feature>
<dbReference type="GeneID" id="32893735"/>
<dbReference type="RefSeq" id="WP_086887825.1">
    <property type="nucleotide sequence ID" value="NZ_CP019893.1"/>
</dbReference>
<reference evidence="5" key="1">
    <citation type="submission" date="2017-02" db="EMBL/GenBank/DDBJ databases">
        <title>Natronthermophilus aegyptiacus gen. nov.,sp. nov., an aerobic, extremely halophilic alkalithermophilic archaeon isolated from the athalassohaline Wadi An Natrun, Egypt.</title>
        <authorList>
            <person name="Zhao B."/>
        </authorList>
    </citation>
    <scope>NUCLEOTIDE SEQUENCE [LARGE SCALE GENOMIC DNA]</scope>
    <source>
        <strain evidence="5">JW/NM-HA 15</strain>
    </source>
</reference>
<organism evidence="4 5">
    <name type="scientific">Natrarchaeobaculum aegyptiacum</name>
    <dbReference type="NCBI Taxonomy" id="745377"/>
    <lineage>
        <taxon>Archaea</taxon>
        <taxon>Methanobacteriati</taxon>
        <taxon>Methanobacteriota</taxon>
        <taxon>Stenosarchaea group</taxon>
        <taxon>Halobacteria</taxon>
        <taxon>Halobacteriales</taxon>
        <taxon>Natrialbaceae</taxon>
        <taxon>Natrarchaeobaculum</taxon>
    </lineage>
</organism>
<evidence type="ECO:0000313" key="4">
    <source>
        <dbReference type="EMBL" id="ARS89448.1"/>
    </source>
</evidence>
<dbReference type="InterPro" id="IPR058421">
    <property type="entry name" value="DUF8108_C"/>
</dbReference>